<keyword evidence="2" id="KW-1185">Reference proteome</keyword>
<reference evidence="1 2" key="1">
    <citation type="submission" date="2020-07" db="EMBL/GenBank/DDBJ databases">
        <title>non toxigenic Corynebacterium sp. nov from a clinical source.</title>
        <authorList>
            <person name="Bernier A.-M."/>
            <person name="Bernard K."/>
        </authorList>
    </citation>
    <scope>NUCLEOTIDE SEQUENCE [LARGE SCALE GENOMIC DNA]</scope>
    <source>
        <strain evidence="2">NML 93-0612</strain>
    </source>
</reference>
<gene>
    <name evidence="1" type="ORF">HW450_04905</name>
</gene>
<dbReference type="AlphaFoldDB" id="A0A7G5FHG8"/>
<sequence length="222" mass="23751">MEGTSVRKIVAGELSTLSREDRIATLRARMEAVGAAPRPELPEEQGIPAPPTLQLTFPRRAVVHCTDTPAFVVEIIRAAVQEGNSVAVVGWPELLLSDVAQSLPNVVTVPDPGPDPLNTVAVLTEGMDVVIYRAEAPQELSPVRARPLLGKVRNGNAAVLLVNLTSPSPHLTLTAKVTRFHGIGPGTGRIRGLEIDVEITTKMGRRVQKLTVGEAQSHLRVV</sequence>
<dbReference type="RefSeq" id="WP_182386874.1">
    <property type="nucleotide sequence ID" value="NZ_CP059833.1"/>
</dbReference>
<organism evidence="1 2">
    <name type="scientific">Corynebacterium hindlerae</name>
    <dbReference type="NCBI Taxonomy" id="699041"/>
    <lineage>
        <taxon>Bacteria</taxon>
        <taxon>Bacillati</taxon>
        <taxon>Actinomycetota</taxon>
        <taxon>Actinomycetes</taxon>
        <taxon>Mycobacteriales</taxon>
        <taxon>Corynebacteriaceae</taxon>
        <taxon>Corynebacterium</taxon>
    </lineage>
</organism>
<accession>A0A7G5FHG8</accession>
<dbReference type="Proteomes" id="UP000515570">
    <property type="component" value="Chromosome"/>
</dbReference>
<protein>
    <submittedName>
        <fullName evidence="1">Uncharacterized protein</fullName>
    </submittedName>
</protein>
<evidence type="ECO:0000313" key="1">
    <source>
        <dbReference type="EMBL" id="QMV86059.1"/>
    </source>
</evidence>
<evidence type="ECO:0000313" key="2">
    <source>
        <dbReference type="Proteomes" id="UP000515570"/>
    </source>
</evidence>
<name>A0A7G5FHG8_9CORY</name>
<dbReference type="EMBL" id="CP059833">
    <property type="protein sequence ID" value="QMV86059.1"/>
    <property type="molecule type" value="Genomic_DNA"/>
</dbReference>
<proteinExistence type="predicted"/>